<dbReference type="EMBL" id="FQYU01000001">
    <property type="protein sequence ID" value="SHI47878.1"/>
    <property type="molecule type" value="Genomic_DNA"/>
</dbReference>
<dbReference type="InterPro" id="IPR027417">
    <property type="entry name" value="P-loop_NTPase"/>
</dbReference>
<gene>
    <name evidence="1" type="ORF">SAMN04488513_101415</name>
</gene>
<reference evidence="2" key="1">
    <citation type="submission" date="2016-11" db="EMBL/GenBank/DDBJ databases">
        <authorList>
            <person name="Varghese N."/>
            <person name="Submissions S."/>
        </authorList>
    </citation>
    <scope>NUCLEOTIDE SEQUENCE [LARGE SCALE GENOMIC DNA]</scope>
    <source>
        <strain evidence="2">DSM 19858</strain>
    </source>
</reference>
<name>A0A1M6BH17_9FLAO</name>
<dbReference type="Proteomes" id="UP000184543">
    <property type="component" value="Unassembled WGS sequence"/>
</dbReference>
<evidence type="ECO:0000313" key="1">
    <source>
        <dbReference type="EMBL" id="SHI47878.1"/>
    </source>
</evidence>
<evidence type="ECO:0008006" key="3">
    <source>
        <dbReference type="Google" id="ProtNLM"/>
    </source>
</evidence>
<dbReference type="AlphaFoldDB" id="A0A1M6BH17"/>
<protein>
    <recommendedName>
        <fullName evidence="3">NB-ARC domain-containing protein</fullName>
    </recommendedName>
</protein>
<dbReference type="Gene3D" id="3.40.50.300">
    <property type="entry name" value="P-loop containing nucleotide triphosphate hydrolases"/>
    <property type="match status" value="1"/>
</dbReference>
<proteinExistence type="predicted"/>
<dbReference type="STRING" id="192903.SAMN04488513_101415"/>
<evidence type="ECO:0000313" key="2">
    <source>
        <dbReference type="Proteomes" id="UP000184543"/>
    </source>
</evidence>
<accession>A0A1M6BH17</accession>
<sequence>MIIYSLETSLGNYIINADRVENITEKNIANITSREIDNGKNIDKNNIAMLVESSYLDEVFNLAIDTTTGTSYESKMKALKSLCANLNIFDIRNAISHPNRPFPDTFWFRAAAIASDPLILQLDLGDVRQALNSALDENLSPPPEDWLNNVHWAIPNTLPTTFDHEITGLLGRDKEFKDLETTLSKVRNNLIAVVAPGGVGKTALVLQFLKDISLSPKWSTKIHCIIFCTLKNERLTPDGIELIEAINGIDQIKNSILHDIKSIYPDKEIECFKDACEKLENEKILICIDNLENLLIHTQEEFIEFNESLPLLWRVIVTSRISIDSATTVPLQTLGKRHAVNLCRNYFKRRGVSDFKQEDLELIAHRANNNPLAIRLTVDLYIRGIDISTSINKSQKDIAAFSYTNLIESLSNCSISILEAIYVTGEVVKTQLIDLLDLSNDEISESINELSKTSLIVRSTSETGNDKFKLSDSIKDLLLINPRNIEVRNKISQSIKERKTKIQEQLNRNQILGINEFDAEYISEYISDSIRALVVDLNKVLGRHYSKRNHSELVALKSKFGELIAYNSQNHELLFHYSRILRALQDEASEVKVLDEALTHKLEPRYLLAKALNLFHNKHYNLSNEIFEKLLESGYGNPEKSSKKFSASLTKLNFLCLLNLGEYISIINKTEDWETNPNWSVMMGTYRASAFKRSVELIRNNYSEKESAFGKVIEIFNEIFKSENYVALACNEALKFLKELSNINYDKLLYSEEFLYNFVQFVKDHYFEIINTLRGQSIDSQDSQSFLKKVYSLEFKSYKNPLHDARWYTPEKVEHYDQEHIEELEAAGYTITKVYNIPDNNYGMSSFIFAKDKDENQFFLHVDNFEHGWNRWGYIRINDKLAIKYDTLSTEGATTVSEIKEIDKYEM</sequence>
<keyword evidence="2" id="KW-1185">Reference proteome</keyword>
<dbReference type="SUPFAM" id="SSF52540">
    <property type="entry name" value="P-loop containing nucleoside triphosphate hydrolases"/>
    <property type="match status" value="1"/>
</dbReference>
<organism evidence="1 2">
    <name type="scientific">Pseudozobellia thermophila</name>
    <dbReference type="NCBI Taxonomy" id="192903"/>
    <lineage>
        <taxon>Bacteria</taxon>
        <taxon>Pseudomonadati</taxon>
        <taxon>Bacteroidota</taxon>
        <taxon>Flavobacteriia</taxon>
        <taxon>Flavobacteriales</taxon>
        <taxon>Flavobacteriaceae</taxon>
        <taxon>Pseudozobellia</taxon>
    </lineage>
</organism>